<evidence type="ECO:0000256" key="5">
    <source>
        <dbReference type="SAM" id="SignalP"/>
    </source>
</evidence>
<dbReference type="Pfam" id="PF08386">
    <property type="entry name" value="Abhydrolase_4"/>
    <property type="match status" value="1"/>
</dbReference>
<feature type="domain" description="AB hydrolase-1" evidence="6">
    <location>
        <begin position="87"/>
        <end position="281"/>
    </location>
</feature>
<dbReference type="Pfam" id="PF00561">
    <property type="entry name" value="Abhydrolase_1"/>
    <property type="match status" value="1"/>
</dbReference>
<dbReference type="InterPro" id="IPR000073">
    <property type="entry name" value="AB_hydrolase_1"/>
</dbReference>
<dbReference type="SUPFAM" id="SSF53474">
    <property type="entry name" value="alpha/beta-Hydrolases"/>
    <property type="match status" value="1"/>
</dbReference>
<accession>A0A1M6D0P5</accession>
<feature type="domain" description="Peptidase S33 tripeptidyl aminopeptidase-like C-terminal" evidence="7">
    <location>
        <begin position="413"/>
        <end position="510"/>
    </location>
</feature>
<dbReference type="OrthoDB" id="3930934at2"/>
<feature type="compositionally biased region" description="Low complexity" evidence="4">
    <location>
        <begin position="354"/>
        <end position="365"/>
    </location>
</feature>
<evidence type="ECO:0000256" key="2">
    <source>
        <dbReference type="ARBA" id="ARBA00022729"/>
    </source>
</evidence>
<dbReference type="Proteomes" id="UP000184452">
    <property type="component" value="Unassembled WGS sequence"/>
</dbReference>
<dbReference type="EMBL" id="FQZK01000001">
    <property type="protein sequence ID" value="SHI66538.1"/>
    <property type="molecule type" value="Genomic_DNA"/>
</dbReference>
<feature type="region of interest" description="Disordered" evidence="4">
    <location>
        <begin position="334"/>
        <end position="365"/>
    </location>
</feature>
<feature type="chain" id="PRO_5012906554" evidence="5">
    <location>
        <begin position="27"/>
        <end position="549"/>
    </location>
</feature>
<keyword evidence="2 5" id="KW-0732">Signal</keyword>
<sequence>MKRGALLPLILVPGLAVPLMAPPALADPRPETPVRSIDWGACEEEVAGAECGTLAVALDWDDPDGEAIDLALARIPAGDPEARIGSLVINPGGPGGSGVDFALYATEVFSPEVLARFDIVGFDPRGVGRSNPVVCSLDVLQDNPGPLFENRAALDARAAYNEVLRQDCRENTGPLYDHVDSLSVVHDIDAIRAAVGDERLTFFGVSYGTLMGQQYAQAYPDRVRAIVLDSVMDHDLDTREYLSTQAEAAQDVFDAFVAWCEGSTQCALSGQDPRALWTDLLKRADAGELIVPEIPEDPWVVTAEDLIGMAFSSGYGPDWHDFASTLAWLDDPEGVEFPEGAGFPEEESGPLGPQDAAAGGSAQADEGSADQLVPYAYPAVLCNDYALPVRGYGDWSALMRGNQRQVAPDVRYGMLAVDDVASCLGHEEVRNPQAPADASGSEPLLVINSLHDPATGYNWAVNLAEQLGDDGVLVTYEGTGHAVYGRTECTTEVVDEYLVHERLPAEGTRCAAAPVDVEEDTALLEALPQSGADTLADVVSRIRGADARE</sequence>
<dbReference type="RefSeq" id="WP_073375115.1">
    <property type="nucleotide sequence ID" value="NZ_FQZK01000001.1"/>
</dbReference>
<dbReference type="STRING" id="758803.SAMN05421803_101876"/>
<evidence type="ECO:0000313" key="8">
    <source>
        <dbReference type="EMBL" id="SHI66538.1"/>
    </source>
</evidence>
<evidence type="ECO:0000256" key="4">
    <source>
        <dbReference type="SAM" id="MobiDB-lite"/>
    </source>
</evidence>
<dbReference type="InterPro" id="IPR029058">
    <property type="entry name" value="AB_hydrolase_fold"/>
</dbReference>
<reference evidence="8 9" key="1">
    <citation type="submission" date="2016-11" db="EMBL/GenBank/DDBJ databases">
        <authorList>
            <person name="Jaros S."/>
            <person name="Januszkiewicz K."/>
            <person name="Wedrychowicz H."/>
        </authorList>
    </citation>
    <scope>NUCLEOTIDE SEQUENCE [LARGE SCALE GENOMIC DNA]</scope>
    <source>
        <strain evidence="8 9">CGMCC 4.5723</strain>
    </source>
</reference>
<proteinExistence type="inferred from homology"/>
<evidence type="ECO:0000313" key="9">
    <source>
        <dbReference type="Proteomes" id="UP000184452"/>
    </source>
</evidence>
<organism evidence="8 9">
    <name type="scientific">Nocardiopsis flavescens</name>
    <dbReference type="NCBI Taxonomy" id="758803"/>
    <lineage>
        <taxon>Bacteria</taxon>
        <taxon>Bacillati</taxon>
        <taxon>Actinomycetota</taxon>
        <taxon>Actinomycetes</taxon>
        <taxon>Streptosporangiales</taxon>
        <taxon>Nocardiopsidaceae</taxon>
        <taxon>Nocardiopsis</taxon>
    </lineage>
</organism>
<evidence type="ECO:0000259" key="7">
    <source>
        <dbReference type="Pfam" id="PF08386"/>
    </source>
</evidence>
<dbReference type="AlphaFoldDB" id="A0A1M6D0P5"/>
<comment type="similarity">
    <text evidence="1">Belongs to the peptidase S33 family.</text>
</comment>
<dbReference type="GO" id="GO:0016787">
    <property type="term" value="F:hydrolase activity"/>
    <property type="evidence" value="ECO:0007669"/>
    <property type="project" value="UniProtKB-KW"/>
</dbReference>
<protein>
    <submittedName>
        <fullName evidence="8">Alpha/beta hydrolase fold</fullName>
    </submittedName>
</protein>
<evidence type="ECO:0000259" key="6">
    <source>
        <dbReference type="Pfam" id="PF00561"/>
    </source>
</evidence>
<feature type="signal peptide" evidence="5">
    <location>
        <begin position="1"/>
        <end position="26"/>
    </location>
</feature>
<dbReference type="PANTHER" id="PTHR43248:SF29">
    <property type="entry name" value="TRIPEPTIDYL AMINOPEPTIDASE"/>
    <property type="match status" value="1"/>
</dbReference>
<dbReference type="InterPro" id="IPR013595">
    <property type="entry name" value="Pept_S33_TAP-like_C"/>
</dbReference>
<keyword evidence="3 8" id="KW-0378">Hydrolase</keyword>
<dbReference type="Gene3D" id="3.40.50.1820">
    <property type="entry name" value="alpha/beta hydrolase"/>
    <property type="match status" value="1"/>
</dbReference>
<dbReference type="PANTHER" id="PTHR43248">
    <property type="entry name" value="2-SUCCINYL-6-HYDROXY-2,4-CYCLOHEXADIENE-1-CARBOXYLATE SYNTHASE"/>
    <property type="match status" value="1"/>
</dbReference>
<evidence type="ECO:0000256" key="1">
    <source>
        <dbReference type="ARBA" id="ARBA00010088"/>
    </source>
</evidence>
<gene>
    <name evidence="8" type="ORF">SAMN05421803_101876</name>
</gene>
<name>A0A1M6D0P5_9ACTN</name>
<evidence type="ECO:0000256" key="3">
    <source>
        <dbReference type="ARBA" id="ARBA00022801"/>
    </source>
</evidence>
<keyword evidence="9" id="KW-1185">Reference proteome</keyword>
<dbReference type="InterPro" id="IPR051601">
    <property type="entry name" value="Serine_prot/Carboxylest_S33"/>
</dbReference>